<reference evidence="14 15" key="1">
    <citation type="submission" date="2019-11" db="EMBL/GenBank/DDBJ databases">
        <title>Bacillus idriensis genome.</title>
        <authorList>
            <person name="Konopka E.N."/>
            <person name="Newman J.D."/>
        </authorList>
    </citation>
    <scope>NUCLEOTIDE SEQUENCE [LARGE SCALE GENOMIC DNA]</scope>
    <source>
        <strain evidence="14 15">DSM 19097</strain>
    </source>
</reference>
<comment type="similarity">
    <text evidence="10">Belongs to the acyltransferase CrtO family.</text>
</comment>
<keyword evidence="2" id="KW-1003">Cell membrane</keyword>
<dbReference type="RefSeq" id="WP_154318099.1">
    <property type="nucleotide sequence ID" value="NZ_CAJGAA010000001.1"/>
</dbReference>
<dbReference type="InterPro" id="IPR044021">
    <property type="entry name" value="CrtO"/>
</dbReference>
<evidence type="ECO:0000256" key="1">
    <source>
        <dbReference type="ARBA" id="ARBA00004162"/>
    </source>
</evidence>
<dbReference type="GO" id="GO:0005886">
    <property type="term" value="C:plasma membrane"/>
    <property type="evidence" value="ECO:0007669"/>
    <property type="project" value="UniProtKB-SubCell"/>
</dbReference>
<evidence type="ECO:0000256" key="12">
    <source>
        <dbReference type="ARBA" id="ARBA00025324"/>
    </source>
</evidence>
<evidence type="ECO:0000256" key="4">
    <source>
        <dbReference type="ARBA" id="ARBA00022692"/>
    </source>
</evidence>
<evidence type="ECO:0000256" key="7">
    <source>
        <dbReference type="ARBA" id="ARBA00023136"/>
    </source>
</evidence>
<evidence type="ECO:0000256" key="2">
    <source>
        <dbReference type="ARBA" id="ARBA00022475"/>
    </source>
</evidence>
<dbReference type="Proteomes" id="UP000441585">
    <property type="component" value="Unassembled WGS sequence"/>
</dbReference>
<keyword evidence="5" id="KW-0732">Signal</keyword>
<evidence type="ECO:0000256" key="11">
    <source>
        <dbReference type="ARBA" id="ARBA00023667"/>
    </source>
</evidence>
<evidence type="ECO:0000256" key="6">
    <source>
        <dbReference type="ARBA" id="ARBA00022989"/>
    </source>
</evidence>
<evidence type="ECO:0000256" key="9">
    <source>
        <dbReference type="ARBA" id="ARBA00023588"/>
    </source>
</evidence>
<feature type="transmembrane region" description="Helical" evidence="13">
    <location>
        <begin position="6"/>
        <end position="29"/>
    </location>
</feature>
<keyword evidence="15" id="KW-1185">Reference proteome</keyword>
<keyword evidence="8 14" id="KW-0012">Acyltransferase</keyword>
<keyword evidence="7 13" id="KW-0472">Membrane</keyword>
<comment type="subcellular location">
    <subcellularLocation>
        <location evidence="1">Cell membrane</location>
        <topology evidence="1">Single-pass membrane protein</topology>
    </subcellularLocation>
</comment>
<evidence type="ECO:0000313" key="14">
    <source>
        <dbReference type="EMBL" id="MRX53319.1"/>
    </source>
</evidence>
<sequence length="177" mass="20758">MIELTNGAALFLNIAVWLLIHLSVSFFSVRMSEMFIGKFNGIFASFSWERSGIFYEKVQIRKWKDRLPEAGHLFKGGFSKKTLTGKRRSELERFLHETKRGELSHWLQLMPCLFFFIWNTPAAGLFNVLYAFVFNSPFILIQRYNRIRLRRVLQKKKAGRISEEVRHSSLSSDEFGV</sequence>
<comment type="function">
    <text evidence="12">Catalyzes the acylation of glycosyl-4,4'-diaponeurosporenoate, i.e. the esterification of glucose at the C6'' position with the carboxyl group of the C(15) fatty acid 12-methyltetradecanoic acid, to yield staphyloxanthin. This is the last step in the biosynthesis of this orange pigment, present in most staphylococci strains.</text>
</comment>
<accession>A0A6I2M5Y2</accession>
<evidence type="ECO:0000256" key="5">
    <source>
        <dbReference type="ARBA" id="ARBA00022729"/>
    </source>
</evidence>
<keyword evidence="3 14" id="KW-0808">Transferase</keyword>
<dbReference type="EMBL" id="WKKF01000001">
    <property type="protein sequence ID" value="MRX53319.1"/>
    <property type="molecule type" value="Genomic_DNA"/>
</dbReference>
<organism evidence="14 15">
    <name type="scientific">Metabacillus idriensis</name>
    <dbReference type="NCBI Taxonomy" id="324768"/>
    <lineage>
        <taxon>Bacteria</taxon>
        <taxon>Bacillati</taxon>
        <taxon>Bacillota</taxon>
        <taxon>Bacilli</taxon>
        <taxon>Bacillales</taxon>
        <taxon>Bacillaceae</taxon>
        <taxon>Metabacillus</taxon>
    </lineage>
</organism>
<keyword evidence="4 13" id="KW-0812">Transmembrane</keyword>
<evidence type="ECO:0000313" key="15">
    <source>
        <dbReference type="Proteomes" id="UP000441585"/>
    </source>
</evidence>
<dbReference type="AlphaFoldDB" id="A0A6I2M5Y2"/>
<dbReference type="Pfam" id="PF18927">
    <property type="entry name" value="CrtO"/>
    <property type="match status" value="1"/>
</dbReference>
<evidence type="ECO:0000256" key="3">
    <source>
        <dbReference type="ARBA" id="ARBA00022679"/>
    </source>
</evidence>
<name>A0A6I2M5Y2_9BACI</name>
<keyword evidence="6 13" id="KW-1133">Transmembrane helix</keyword>
<proteinExistence type="inferred from homology"/>
<evidence type="ECO:0000256" key="10">
    <source>
        <dbReference type="ARBA" id="ARBA00023603"/>
    </source>
</evidence>
<evidence type="ECO:0000256" key="13">
    <source>
        <dbReference type="SAM" id="Phobius"/>
    </source>
</evidence>
<gene>
    <name evidence="14" type="ORF">GJU41_05000</name>
</gene>
<protein>
    <recommendedName>
        <fullName evidence="11">Glycosyl-4,4'-diaponeurosporenoate acyltransferase</fullName>
    </recommendedName>
</protein>
<dbReference type="UniPathway" id="UPA00029">
    <property type="reaction ID" value="UER00560"/>
</dbReference>
<feature type="transmembrane region" description="Helical" evidence="13">
    <location>
        <begin position="124"/>
        <end position="141"/>
    </location>
</feature>
<comment type="pathway">
    <text evidence="9">Carotenoid biosynthesis; staphyloxanthin biosynthesis; staphyloxanthin from farnesyl diphosphate: step 5/5.</text>
</comment>
<evidence type="ECO:0000256" key="8">
    <source>
        <dbReference type="ARBA" id="ARBA00023315"/>
    </source>
</evidence>
<comment type="caution">
    <text evidence="14">The sequence shown here is derived from an EMBL/GenBank/DDBJ whole genome shotgun (WGS) entry which is preliminary data.</text>
</comment>
<dbReference type="GO" id="GO:0016746">
    <property type="term" value="F:acyltransferase activity"/>
    <property type="evidence" value="ECO:0007669"/>
    <property type="project" value="UniProtKB-KW"/>
</dbReference>